<dbReference type="PROSITE" id="PS50850">
    <property type="entry name" value="MFS"/>
    <property type="match status" value="1"/>
</dbReference>
<evidence type="ECO:0000256" key="3">
    <source>
        <dbReference type="ARBA" id="ARBA00022475"/>
    </source>
</evidence>
<dbReference type="Pfam" id="PF07690">
    <property type="entry name" value="MFS_1"/>
    <property type="match status" value="1"/>
</dbReference>
<evidence type="ECO:0000256" key="7">
    <source>
        <dbReference type="SAM" id="Phobius"/>
    </source>
</evidence>
<feature type="transmembrane region" description="Helical" evidence="7">
    <location>
        <begin position="330"/>
        <end position="350"/>
    </location>
</feature>
<protein>
    <submittedName>
        <fullName evidence="9">MFS transporter</fullName>
    </submittedName>
</protein>
<keyword evidence="10" id="KW-1185">Reference proteome</keyword>
<evidence type="ECO:0000256" key="4">
    <source>
        <dbReference type="ARBA" id="ARBA00022692"/>
    </source>
</evidence>
<dbReference type="EMBL" id="JAMAST010000005">
    <property type="protein sequence ID" value="MCL1631594.1"/>
    <property type="molecule type" value="Genomic_DNA"/>
</dbReference>
<dbReference type="InterPro" id="IPR036259">
    <property type="entry name" value="MFS_trans_sf"/>
</dbReference>
<dbReference type="PANTHER" id="PTHR43124">
    <property type="entry name" value="PURINE EFFLUX PUMP PBUE"/>
    <property type="match status" value="1"/>
</dbReference>
<keyword evidence="5 7" id="KW-1133">Transmembrane helix</keyword>
<organism evidence="9 10">
    <name type="scientific">Sporolactobacillus mangiferae</name>
    <dbReference type="NCBI Taxonomy" id="2940498"/>
    <lineage>
        <taxon>Bacteria</taxon>
        <taxon>Bacillati</taxon>
        <taxon>Bacillota</taxon>
        <taxon>Bacilli</taxon>
        <taxon>Bacillales</taxon>
        <taxon>Sporolactobacillaceae</taxon>
        <taxon>Sporolactobacillus</taxon>
    </lineage>
</organism>
<reference evidence="9 10" key="1">
    <citation type="submission" date="2022-05" db="EMBL/GenBank/DDBJ databases">
        <title>Sporolactobacillus sp nov CPB3-1, isolated from tree bark (Mangifera indica L.).</title>
        <authorList>
            <person name="Phuengjayaem S."/>
            <person name="Tanasupawat S."/>
        </authorList>
    </citation>
    <scope>NUCLEOTIDE SEQUENCE [LARGE SCALE GENOMIC DNA]</scope>
    <source>
        <strain evidence="9 10">CPB3-1</strain>
    </source>
</reference>
<feature type="transmembrane region" description="Helical" evidence="7">
    <location>
        <begin position="40"/>
        <end position="66"/>
    </location>
</feature>
<dbReference type="InterPro" id="IPR020846">
    <property type="entry name" value="MFS_dom"/>
</dbReference>
<dbReference type="InterPro" id="IPR050189">
    <property type="entry name" value="MFS_Efflux_Transporters"/>
</dbReference>
<proteinExistence type="predicted"/>
<evidence type="ECO:0000313" key="10">
    <source>
        <dbReference type="Proteomes" id="UP001203004"/>
    </source>
</evidence>
<dbReference type="PANTHER" id="PTHR43124:SF3">
    <property type="entry name" value="CHLORAMPHENICOL EFFLUX PUMP RV0191"/>
    <property type="match status" value="1"/>
</dbReference>
<dbReference type="InterPro" id="IPR022324">
    <property type="entry name" value="Bacilysin_exporter_BacE_put"/>
</dbReference>
<dbReference type="RefSeq" id="WP_249099890.1">
    <property type="nucleotide sequence ID" value="NZ_JAMAST010000005.1"/>
</dbReference>
<feature type="transmembrane region" description="Helical" evidence="7">
    <location>
        <begin position="362"/>
        <end position="381"/>
    </location>
</feature>
<keyword evidence="4 7" id="KW-0812">Transmembrane</keyword>
<feature type="domain" description="Major facilitator superfamily (MFS) profile" evidence="8">
    <location>
        <begin position="11"/>
        <end position="386"/>
    </location>
</feature>
<dbReference type="PRINTS" id="PR01988">
    <property type="entry name" value="EXPORTERBACE"/>
</dbReference>
<feature type="transmembrane region" description="Helical" evidence="7">
    <location>
        <begin position="273"/>
        <end position="291"/>
    </location>
</feature>
<dbReference type="CDD" id="cd17324">
    <property type="entry name" value="MFS_NepI_like"/>
    <property type="match status" value="1"/>
</dbReference>
<evidence type="ECO:0000256" key="6">
    <source>
        <dbReference type="ARBA" id="ARBA00023136"/>
    </source>
</evidence>
<feature type="transmembrane region" description="Helical" evidence="7">
    <location>
        <begin position="206"/>
        <end position="229"/>
    </location>
</feature>
<dbReference type="InterPro" id="IPR011701">
    <property type="entry name" value="MFS"/>
</dbReference>
<accession>A0ABT0MBD5</accession>
<evidence type="ECO:0000313" key="9">
    <source>
        <dbReference type="EMBL" id="MCL1631594.1"/>
    </source>
</evidence>
<evidence type="ECO:0000259" key="8">
    <source>
        <dbReference type="PROSITE" id="PS50850"/>
    </source>
</evidence>
<keyword evidence="6 7" id="KW-0472">Membrane</keyword>
<comment type="subcellular location">
    <subcellularLocation>
        <location evidence="1">Cell membrane</location>
        <topology evidence="1">Multi-pass membrane protein</topology>
    </subcellularLocation>
</comment>
<evidence type="ECO:0000256" key="5">
    <source>
        <dbReference type="ARBA" id="ARBA00022989"/>
    </source>
</evidence>
<dbReference type="Proteomes" id="UP001203004">
    <property type="component" value="Unassembled WGS sequence"/>
</dbReference>
<feature type="transmembrane region" description="Helical" evidence="7">
    <location>
        <begin position="106"/>
        <end position="123"/>
    </location>
</feature>
<feature type="transmembrane region" description="Helical" evidence="7">
    <location>
        <begin position="135"/>
        <end position="159"/>
    </location>
</feature>
<evidence type="ECO:0000256" key="2">
    <source>
        <dbReference type="ARBA" id="ARBA00022448"/>
    </source>
</evidence>
<feature type="transmembrane region" description="Helical" evidence="7">
    <location>
        <begin position="165"/>
        <end position="185"/>
    </location>
</feature>
<keyword evidence="2" id="KW-0813">Transport</keyword>
<feature type="transmembrane region" description="Helical" evidence="7">
    <location>
        <begin position="297"/>
        <end position="318"/>
    </location>
</feature>
<dbReference type="Gene3D" id="1.20.1250.20">
    <property type="entry name" value="MFS general substrate transporter like domains"/>
    <property type="match status" value="2"/>
</dbReference>
<comment type="caution">
    <text evidence="9">The sequence shown here is derived from an EMBL/GenBank/DDBJ whole genome shotgun (WGS) entry which is preliminary data.</text>
</comment>
<keyword evidence="3" id="KW-1003">Cell membrane</keyword>
<sequence>MNLNRSKRLSALIALYLSVFIIGTAELLPMGLLLPLAQDLHIGLSLTGMLVTGYALGVAIGGPPIFVLTGRLPRKTLLCLFLLVFTIGGAICTFATTFWMLLLGRIISSFAHGIFFGMAVLTAKDLATAEKGGTYISIVMMGITLSVIFGAPAGAFIGIQLGWRAAFLVITLLSVLTLILLFVGLPDLSRLEKVSLKDQLMKLGNGQFIAAFLATTFCIGGFFAGFTYISPLLEKITGFSAHSISIILFIFGIGAIVGNLIGGKQADKNLRRAIFTGTSLLILSLIMLFVVNHMKLASVIAIFILGVASYGIMTPFQLLMLQKSAGAEELAATINISAFNLGNAIGPLIGSLTLICGWGLKIIPLTGAITVFVGLLLSVWCQAKEGSKQKNV</sequence>
<gene>
    <name evidence="9" type="ORF">M3N64_06475</name>
</gene>
<feature type="transmembrane region" description="Helical" evidence="7">
    <location>
        <begin position="241"/>
        <end position="261"/>
    </location>
</feature>
<name>A0ABT0MBD5_9BACL</name>
<feature type="transmembrane region" description="Helical" evidence="7">
    <location>
        <begin position="12"/>
        <end position="34"/>
    </location>
</feature>
<feature type="transmembrane region" description="Helical" evidence="7">
    <location>
        <begin position="78"/>
        <end position="100"/>
    </location>
</feature>
<dbReference type="SUPFAM" id="SSF103473">
    <property type="entry name" value="MFS general substrate transporter"/>
    <property type="match status" value="1"/>
</dbReference>
<evidence type="ECO:0000256" key="1">
    <source>
        <dbReference type="ARBA" id="ARBA00004651"/>
    </source>
</evidence>